<name>A0ABS6H6J9_9PROT</name>
<dbReference type="EMBL" id="JAERQM010000003">
    <property type="protein sequence ID" value="MBU8544324.1"/>
    <property type="molecule type" value="Genomic_DNA"/>
</dbReference>
<sequence>MSEDDPDDFSIGDPEDSPPDGGGKKPKAKRRRRDISTLVLSEIDLFRGADHKPYAGVRYSRGHVETMLVTGRTFELHLRGVAHDIHGVIISAAALRAALDMAEMRALGSGDVRRVWRRTAEVDGEHWLDMGGGDPKGERRAIRITAAGWAIVPAEDVPVFFIRSDDALPLPEPMPGEAQYGDLRSFINVQGEDDVLLIWAFLVCALRAFLGKGAYPLISVIGEAGGGKSTFCLLLHLLIDPSTVTLIGLSEDVRDYAAILPTRHVVSFDNLSGCSASISDLFSRVATGGVHIARQLNTNGELYTAKLLNPLILNGIADSFGRPDLQERTLVIALERPAERRTDSEVHAEFERLRPALLGLLLDGLSAAIRNLPNTVVEDAPRMADAAHWAEAAAPGLGIEPGRIVAAWRSNRGAMERAALSVDDLARSIITLLDEVERDSGRAEWRGEPAELHRRLSDIAGERVTKSRLWPSNAAGMSNALRRIVGPLRNVHGIEITKGKGGADSTRWVSVRRGP</sequence>
<dbReference type="RefSeq" id="WP_216875501.1">
    <property type="nucleotide sequence ID" value="NZ_JAERQM010000003.1"/>
</dbReference>
<feature type="region of interest" description="Disordered" evidence="1">
    <location>
        <begin position="1"/>
        <end position="32"/>
    </location>
</feature>
<reference evidence="2 3" key="1">
    <citation type="submission" date="2021-01" db="EMBL/GenBank/DDBJ databases">
        <title>Roseomonas sp. nov, a bacterium isolated from an oil production mixture in Yumen Oilfield.</title>
        <authorList>
            <person name="Wu D."/>
        </authorList>
    </citation>
    <scope>NUCLEOTIDE SEQUENCE [LARGE SCALE GENOMIC DNA]</scope>
    <source>
        <strain evidence="2 3">ROY-5-3</strain>
    </source>
</reference>
<evidence type="ECO:0008006" key="4">
    <source>
        <dbReference type="Google" id="ProtNLM"/>
    </source>
</evidence>
<protein>
    <recommendedName>
        <fullName evidence="4">ATP-binding protein</fullName>
    </recommendedName>
</protein>
<organism evidence="2 3">
    <name type="scientific">Falsiroseomonas oleicola</name>
    <dbReference type="NCBI Taxonomy" id="2801474"/>
    <lineage>
        <taxon>Bacteria</taxon>
        <taxon>Pseudomonadati</taxon>
        <taxon>Pseudomonadota</taxon>
        <taxon>Alphaproteobacteria</taxon>
        <taxon>Acetobacterales</taxon>
        <taxon>Roseomonadaceae</taxon>
        <taxon>Falsiroseomonas</taxon>
    </lineage>
</organism>
<feature type="compositionally biased region" description="Acidic residues" evidence="1">
    <location>
        <begin position="1"/>
        <end position="18"/>
    </location>
</feature>
<comment type="caution">
    <text evidence="2">The sequence shown here is derived from an EMBL/GenBank/DDBJ whole genome shotgun (WGS) entry which is preliminary data.</text>
</comment>
<dbReference type="Proteomes" id="UP000689967">
    <property type="component" value="Unassembled WGS sequence"/>
</dbReference>
<proteinExistence type="predicted"/>
<evidence type="ECO:0000313" key="2">
    <source>
        <dbReference type="EMBL" id="MBU8544324.1"/>
    </source>
</evidence>
<gene>
    <name evidence="2" type="ORF">JJQ90_11440</name>
</gene>
<keyword evidence="3" id="KW-1185">Reference proteome</keyword>
<evidence type="ECO:0000256" key="1">
    <source>
        <dbReference type="SAM" id="MobiDB-lite"/>
    </source>
</evidence>
<evidence type="ECO:0000313" key="3">
    <source>
        <dbReference type="Proteomes" id="UP000689967"/>
    </source>
</evidence>
<accession>A0ABS6H6J9</accession>